<dbReference type="Proteomes" id="UP000437068">
    <property type="component" value="Unassembled WGS sequence"/>
</dbReference>
<protein>
    <submittedName>
        <fullName evidence="2">Uncharacterized protein</fullName>
    </submittedName>
</protein>
<evidence type="ECO:0000313" key="4">
    <source>
        <dbReference type="EMBL" id="KAE9126591.1"/>
    </source>
</evidence>
<proteinExistence type="predicted"/>
<dbReference type="EMBL" id="QXFW01000135">
    <property type="protein sequence ID" value="KAE9023613.1"/>
    <property type="molecule type" value="Genomic_DNA"/>
</dbReference>
<evidence type="ECO:0000313" key="5">
    <source>
        <dbReference type="EMBL" id="KAE9151636.1"/>
    </source>
</evidence>
<evidence type="ECO:0000313" key="9">
    <source>
        <dbReference type="Proteomes" id="UP000429523"/>
    </source>
</evidence>
<dbReference type="Proteomes" id="UP000440367">
    <property type="component" value="Unassembled WGS sequence"/>
</dbReference>
<evidence type="ECO:0000313" key="3">
    <source>
        <dbReference type="EMBL" id="KAE9023613.1"/>
    </source>
</evidence>
<reference evidence="9 10" key="1">
    <citation type="submission" date="2018-08" db="EMBL/GenBank/DDBJ databases">
        <title>Genomic investigation of the strawberry pathogen Phytophthora fragariae indicates pathogenicity is determined by transcriptional variation in three key races.</title>
        <authorList>
            <person name="Adams T.M."/>
            <person name="Armitage A.D."/>
            <person name="Sobczyk M.K."/>
            <person name="Bates H.J."/>
            <person name="Dunwell J.M."/>
            <person name="Nellist C.F."/>
            <person name="Harrison R.J."/>
        </authorList>
    </citation>
    <scope>NUCLEOTIDE SEQUENCE [LARGE SCALE GENOMIC DNA]</scope>
    <source>
        <strain evidence="8 11">A4</strain>
        <strain evidence="7 12">BC-1</strain>
        <strain evidence="6 10">NOV-27</strain>
        <strain evidence="5 13">NOV-5</strain>
        <strain evidence="4 14">NOV-71</strain>
        <strain evidence="2 9">NOV-9</strain>
        <strain evidence="3 15">SCRP245</strain>
    </source>
</reference>
<evidence type="ECO:0000313" key="10">
    <source>
        <dbReference type="Proteomes" id="UP000433483"/>
    </source>
</evidence>
<dbReference type="Proteomes" id="UP000429523">
    <property type="component" value="Unassembled WGS sequence"/>
</dbReference>
<evidence type="ECO:0000313" key="13">
    <source>
        <dbReference type="Proteomes" id="UP000440732"/>
    </source>
</evidence>
<dbReference type="EMBL" id="QXGB01000149">
    <property type="protein sequence ID" value="KAE9227788.1"/>
    <property type="molecule type" value="Genomic_DNA"/>
</dbReference>
<name>A0A6A3FLK0_9STRA</name>
<evidence type="ECO:0000313" key="8">
    <source>
        <dbReference type="EMBL" id="KAE9322908.1"/>
    </source>
</evidence>
<dbReference type="EMBL" id="QXGE01000140">
    <property type="protein sequence ID" value="KAE9322908.1"/>
    <property type="molecule type" value="Genomic_DNA"/>
</dbReference>
<evidence type="ECO:0000256" key="1">
    <source>
        <dbReference type="SAM" id="MobiDB-lite"/>
    </source>
</evidence>
<dbReference type="Proteomes" id="UP000441208">
    <property type="component" value="Unassembled WGS sequence"/>
</dbReference>
<accession>A0A6A3FLK0</accession>
<dbReference type="Proteomes" id="UP000440732">
    <property type="component" value="Unassembled WGS sequence"/>
</dbReference>
<dbReference type="Proteomes" id="UP000433483">
    <property type="component" value="Unassembled WGS sequence"/>
</dbReference>
<evidence type="ECO:0000313" key="11">
    <source>
        <dbReference type="Proteomes" id="UP000437068"/>
    </source>
</evidence>
<evidence type="ECO:0000313" key="15">
    <source>
        <dbReference type="Proteomes" id="UP000460718"/>
    </source>
</evidence>
<sequence length="125" mass="13842">MMYDAPAQQFITFSSCSGWRKAKSVMWGRIPDGGGVNFYEEEECQGRVVDSSQLGVQSNSHELSRNGEEGDTVRSLLVVKDSRYPVEGMISRCESARLANTSTETKVHEWANTSRNNSTGSLSQN</sequence>
<gene>
    <name evidence="8" type="ORF">PF001_g4184</name>
    <name evidence="7" type="ORF">PF002_g6639</name>
    <name evidence="6" type="ORF">PF005_g4577</name>
    <name evidence="5" type="ORF">PF006_g4073</name>
    <name evidence="4" type="ORF">PF007_g5915</name>
    <name evidence="2" type="ORF">PF009_g5142</name>
    <name evidence="3" type="ORF">PF011_g3905</name>
</gene>
<dbReference type="Proteomes" id="UP000460718">
    <property type="component" value="Unassembled WGS sequence"/>
</dbReference>
<keyword evidence="10" id="KW-1185">Reference proteome</keyword>
<dbReference type="EMBL" id="QXGF01000167">
    <property type="protein sequence ID" value="KAE8945207.1"/>
    <property type="molecule type" value="Genomic_DNA"/>
</dbReference>
<comment type="caution">
    <text evidence="2">The sequence shown here is derived from an EMBL/GenBank/DDBJ whole genome shotgun (WGS) entry which is preliminary data.</text>
</comment>
<dbReference type="EMBL" id="QXFZ01000213">
    <property type="protein sequence ID" value="KAE9126591.1"/>
    <property type="molecule type" value="Genomic_DNA"/>
</dbReference>
<dbReference type="OrthoDB" id="93769at2759"/>
<organism evidence="2 9">
    <name type="scientific">Phytophthora fragariae</name>
    <dbReference type="NCBI Taxonomy" id="53985"/>
    <lineage>
        <taxon>Eukaryota</taxon>
        <taxon>Sar</taxon>
        <taxon>Stramenopiles</taxon>
        <taxon>Oomycota</taxon>
        <taxon>Peronosporomycetes</taxon>
        <taxon>Peronosporales</taxon>
        <taxon>Peronosporaceae</taxon>
        <taxon>Phytophthora</taxon>
    </lineage>
</organism>
<evidence type="ECO:0000313" key="14">
    <source>
        <dbReference type="Proteomes" id="UP000441208"/>
    </source>
</evidence>
<dbReference type="AlphaFoldDB" id="A0A6A3FLK0"/>
<evidence type="ECO:0000313" key="12">
    <source>
        <dbReference type="Proteomes" id="UP000440367"/>
    </source>
</evidence>
<evidence type="ECO:0000313" key="6">
    <source>
        <dbReference type="EMBL" id="KAE9227788.1"/>
    </source>
</evidence>
<dbReference type="EMBL" id="QXGA01000138">
    <property type="protein sequence ID" value="KAE9151636.1"/>
    <property type="molecule type" value="Genomic_DNA"/>
</dbReference>
<feature type="compositionally biased region" description="Polar residues" evidence="1">
    <location>
        <begin position="111"/>
        <end position="125"/>
    </location>
</feature>
<feature type="region of interest" description="Disordered" evidence="1">
    <location>
        <begin position="102"/>
        <end position="125"/>
    </location>
</feature>
<dbReference type="EMBL" id="QXGD01000234">
    <property type="protein sequence ID" value="KAE9246629.1"/>
    <property type="molecule type" value="Genomic_DNA"/>
</dbReference>
<evidence type="ECO:0000313" key="7">
    <source>
        <dbReference type="EMBL" id="KAE9246629.1"/>
    </source>
</evidence>
<evidence type="ECO:0000313" key="2">
    <source>
        <dbReference type="EMBL" id="KAE8945207.1"/>
    </source>
</evidence>